<reference evidence="2" key="1">
    <citation type="journal article" date="2020" name="Stud. Mycol.">
        <title>101 Dothideomycetes genomes: a test case for predicting lifestyles and emergence of pathogens.</title>
        <authorList>
            <person name="Haridas S."/>
            <person name="Albert R."/>
            <person name="Binder M."/>
            <person name="Bloem J."/>
            <person name="Labutti K."/>
            <person name="Salamov A."/>
            <person name="Andreopoulos B."/>
            <person name="Baker S."/>
            <person name="Barry K."/>
            <person name="Bills G."/>
            <person name="Bluhm B."/>
            <person name="Cannon C."/>
            <person name="Castanera R."/>
            <person name="Culley D."/>
            <person name="Daum C."/>
            <person name="Ezra D."/>
            <person name="Gonzalez J."/>
            <person name="Henrissat B."/>
            <person name="Kuo A."/>
            <person name="Liang C."/>
            <person name="Lipzen A."/>
            <person name="Lutzoni F."/>
            <person name="Magnuson J."/>
            <person name="Mondo S."/>
            <person name="Nolan M."/>
            <person name="Ohm R."/>
            <person name="Pangilinan J."/>
            <person name="Park H.-J."/>
            <person name="Ramirez L."/>
            <person name="Alfaro M."/>
            <person name="Sun H."/>
            <person name="Tritt A."/>
            <person name="Yoshinaga Y."/>
            <person name="Zwiers L.-H."/>
            <person name="Turgeon B."/>
            <person name="Goodwin S."/>
            <person name="Spatafora J."/>
            <person name="Crous P."/>
            <person name="Grigoriev I."/>
        </authorList>
    </citation>
    <scope>NUCLEOTIDE SEQUENCE</scope>
    <source>
        <strain evidence="2">CBS 121167</strain>
    </source>
</reference>
<name>A0A6A6B888_9PEZI</name>
<dbReference type="AlphaFoldDB" id="A0A6A6B888"/>
<sequence>MAYLSFGIRDESPASPGSSSCITGWDYRRQPPLYYTDCSPNSYKFFVSSYNSNKDFDLEVRHTWEETNNTGKFTHEKRAKAEITSDTGSCGPDNGGISRCTWPSVKLEVYNDTVTPI</sequence>
<gene>
    <name evidence="2" type="ORF">K452DRAFT_289168</name>
</gene>
<feature type="region of interest" description="Disordered" evidence="1">
    <location>
        <begin position="1"/>
        <end position="23"/>
    </location>
</feature>
<dbReference type="Proteomes" id="UP000799438">
    <property type="component" value="Unassembled WGS sequence"/>
</dbReference>
<proteinExistence type="predicted"/>
<dbReference type="EMBL" id="ML995490">
    <property type="protein sequence ID" value="KAF2140432.1"/>
    <property type="molecule type" value="Genomic_DNA"/>
</dbReference>
<evidence type="ECO:0008006" key="4">
    <source>
        <dbReference type="Google" id="ProtNLM"/>
    </source>
</evidence>
<protein>
    <recommendedName>
        <fullName evidence="4">AA1-like domain-containing protein</fullName>
    </recommendedName>
</protein>
<evidence type="ECO:0000313" key="2">
    <source>
        <dbReference type="EMBL" id="KAF2140432.1"/>
    </source>
</evidence>
<evidence type="ECO:0000256" key="1">
    <source>
        <dbReference type="SAM" id="MobiDB-lite"/>
    </source>
</evidence>
<evidence type="ECO:0000313" key="3">
    <source>
        <dbReference type="Proteomes" id="UP000799438"/>
    </source>
</evidence>
<accession>A0A6A6B888</accession>
<keyword evidence="3" id="KW-1185">Reference proteome</keyword>
<dbReference type="GeneID" id="54298278"/>
<organism evidence="2 3">
    <name type="scientific">Aplosporella prunicola CBS 121167</name>
    <dbReference type="NCBI Taxonomy" id="1176127"/>
    <lineage>
        <taxon>Eukaryota</taxon>
        <taxon>Fungi</taxon>
        <taxon>Dikarya</taxon>
        <taxon>Ascomycota</taxon>
        <taxon>Pezizomycotina</taxon>
        <taxon>Dothideomycetes</taxon>
        <taxon>Dothideomycetes incertae sedis</taxon>
        <taxon>Botryosphaeriales</taxon>
        <taxon>Aplosporellaceae</taxon>
        <taxon>Aplosporella</taxon>
    </lineage>
</organism>
<dbReference type="RefSeq" id="XP_033396145.1">
    <property type="nucleotide sequence ID" value="XM_033540782.1"/>
</dbReference>